<proteinExistence type="predicted"/>
<evidence type="ECO:0000256" key="1">
    <source>
        <dbReference type="ARBA" id="ARBA00023015"/>
    </source>
</evidence>
<reference evidence="5" key="1">
    <citation type="submission" date="2019-11" db="EMBL/GenBank/DDBJ databases">
        <authorList>
            <person name="Li J."/>
        </authorList>
    </citation>
    <scope>NUCLEOTIDE SEQUENCE</scope>
    <source>
        <strain evidence="5">B6B</strain>
    </source>
</reference>
<dbReference type="SUPFAM" id="SSF51182">
    <property type="entry name" value="RmlC-like cupins"/>
    <property type="match status" value="1"/>
</dbReference>
<dbReference type="PROSITE" id="PS01124">
    <property type="entry name" value="HTH_ARAC_FAMILY_2"/>
    <property type="match status" value="1"/>
</dbReference>
<dbReference type="SMART" id="SM00342">
    <property type="entry name" value="HTH_ARAC"/>
    <property type="match status" value="1"/>
</dbReference>
<dbReference type="Proteomes" id="UP000799092">
    <property type="component" value="Unassembled WGS sequence"/>
</dbReference>
<dbReference type="Pfam" id="PF12833">
    <property type="entry name" value="HTH_18"/>
    <property type="match status" value="1"/>
</dbReference>
<dbReference type="Gene3D" id="2.60.120.10">
    <property type="entry name" value="Jelly Rolls"/>
    <property type="match status" value="1"/>
</dbReference>
<accession>A0A6A8DDX2</accession>
<evidence type="ECO:0000259" key="4">
    <source>
        <dbReference type="PROSITE" id="PS01124"/>
    </source>
</evidence>
<dbReference type="PANTHER" id="PTHR43280">
    <property type="entry name" value="ARAC-FAMILY TRANSCRIPTIONAL REGULATOR"/>
    <property type="match status" value="1"/>
</dbReference>
<dbReference type="Gene3D" id="1.10.10.60">
    <property type="entry name" value="Homeodomain-like"/>
    <property type="match status" value="2"/>
</dbReference>
<dbReference type="OrthoDB" id="9816335at2"/>
<dbReference type="InterPro" id="IPR020449">
    <property type="entry name" value="Tscrpt_reg_AraC-type_HTH"/>
</dbReference>
<dbReference type="InterPro" id="IPR003313">
    <property type="entry name" value="AraC-bd"/>
</dbReference>
<name>A0A6A8DDX2_9BACI</name>
<keyword evidence="1" id="KW-0805">Transcription regulation</keyword>
<keyword evidence="2" id="KW-0238">DNA-binding</keyword>
<gene>
    <name evidence="5" type="ORF">GH741_13890</name>
</gene>
<dbReference type="PRINTS" id="PR00032">
    <property type="entry name" value="HTHARAC"/>
</dbReference>
<evidence type="ECO:0000313" key="6">
    <source>
        <dbReference type="Proteomes" id="UP000799092"/>
    </source>
</evidence>
<dbReference type="GO" id="GO:0003700">
    <property type="term" value="F:DNA-binding transcription factor activity"/>
    <property type="evidence" value="ECO:0007669"/>
    <property type="project" value="InterPro"/>
</dbReference>
<protein>
    <submittedName>
        <fullName evidence="5">Helix-turn-helix domain-containing protein</fullName>
    </submittedName>
</protein>
<dbReference type="Pfam" id="PF02311">
    <property type="entry name" value="AraC_binding"/>
    <property type="match status" value="1"/>
</dbReference>
<dbReference type="InterPro" id="IPR009057">
    <property type="entry name" value="Homeodomain-like_sf"/>
</dbReference>
<evidence type="ECO:0000256" key="2">
    <source>
        <dbReference type="ARBA" id="ARBA00023125"/>
    </source>
</evidence>
<keyword evidence="6" id="KW-1185">Reference proteome</keyword>
<keyword evidence="3" id="KW-0804">Transcription</keyword>
<evidence type="ECO:0000313" key="5">
    <source>
        <dbReference type="EMBL" id="MRH43764.1"/>
    </source>
</evidence>
<dbReference type="EMBL" id="WJNG01000011">
    <property type="protein sequence ID" value="MRH43764.1"/>
    <property type="molecule type" value="Genomic_DNA"/>
</dbReference>
<comment type="caution">
    <text evidence="5">The sequence shown here is derived from an EMBL/GenBank/DDBJ whole genome shotgun (WGS) entry which is preliminary data.</text>
</comment>
<dbReference type="InterPro" id="IPR014710">
    <property type="entry name" value="RmlC-like_jellyroll"/>
</dbReference>
<dbReference type="InterPro" id="IPR011051">
    <property type="entry name" value="RmlC_Cupin_sf"/>
</dbReference>
<feature type="domain" description="HTH araC/xylS-type" evidence="4">
    <location>
        <begin position="227"/>
        <end position="324"/>
    </location>
</feature>
<organism evidence="5 6">
    <name type="scientific">Aquibacillus halophilus</name>
    <dbReference type="NCBI Taxonomy" id="930132"/>
    <lineage>
        <taxon>Bacteria</taxon>
        <taxon>Bacillati</taxon>
        <taxon>Bacillota</taxon>
        <taxon>Bacilli</taxon>
        <taxon>Bacillales</taxon>
        <taxon>Bacillaceae</taxon>
        <taxon>Aquibacillus</taxon>
    </lineage>
</organism>
<dbReference type="PANTHER" id="PTHR43280:SF28">
    <property type="entry name" value="HTH-TYPE TRANSCRIPTIONAL ACTIVATOR RHAS"/>
    <property type="match status" value="1"/>
</dbReference>
<sequence>MENSVTSLLDKLIEITEEERIILQQGQEVRKDIYTSQSNFVIESEKFLNQDKMIMIRKHTRFVDFPKHKHNYIEINYVYHGELEQKVGTEGIVLKQGELLLLNQYIEHEIKACQHDDIVINFIIQPQFFDYIFTYLSGDNIENNIGDFLINSLFNQTQRGQFLYFAVSEVKIIQELVHKIIMEIMEPSLLSESTVKLYMGLLMIELIKHSDKIEKQDHSFIQHQLIMESLKYIEEHFKDASLYELAGQLNQPHYWLSKNIKKVTSRTFKELLQEKRLREAKDLLRSTDISITSIVEQVGYDNISYFYRIFKTKYGLTPKKYREQLINQ</sequence>
<dbReference type="AlphaFoldDB" id="A0A6A8DDX2"/>
<dbReference type="SUPFAM" id="SSF46689">
    <property type="entry name" value="Homeodomain-like"/>
    <property type="match status" value="1"/>
</dbReference>
<dbReference type="GO" id="GO:0043565">
    <property type="term" value="F:sequence-specific DNA binding"/>
    <property type="evidence" value="ECO:0007669"/>
    <property type="project" value="InterPro"/>
</dbReference>
<evidence type="ECO:0000256" key="3">
    <source>
        <dbReference type="ARBA" id="ARBA00023163"/>
    </source>
</evidence>
<dbReference type="InterPro" id="IPR018060">
    <property type="entry name" value="HTH_AraC"/>
</dbReference>